<protein>
    <submittedName>
        <fullName evidence="1">Rha family transcriptional regulator</fullName>
    </submittedName>
</protein>
<reference evidence="1" key="2">
    <citation type="submission" date="2021-04" db="EMBL/GenBank/DDBJ databases">
        <authorList>
            <person name="Gilroy R."/>
        </authorList>
    </citation>
    <scope>NUCLEOTIDE SEQUENCE</scope>
    <source>
        <strain evidence="1">CHK186-16707</strain>
    </source>
</reference>
<dbReference type="Pfam" id="PF09669">
    <property type="entry name" value="Phage_pRha"/>
    <property type="match status" value="1"/>
</dbReference>
<dbReference type="Proteomes" id="UP000824225">
    <property type="component" value="Unassembled WGS sequence"/>
</dbReference>
<name>A0A9D2HF73_9BACT</name>
<dbReference type="AlphaFoldDB" id="A0A9D2HF73"/>
<sequence>MRQFPLFPEIFVRDRQAVCSSLDVAAHFNKKHLHVLRDIKQLKNFFNESKIGFVEKNFHPVTYTDPKGEARPAYNLTRDGFTLLAMGFTGAEALRWKIAYLEEFNRMEVRLAEAARREAEREAKLEAARRLAGPERAGLADQAMMLLSEGVTQAGAARLLRVSRHVIYRLRRRFGFLADATA</sequence>
<gene>
    <name evidence="1" type="ORF">H9962_07000</name>
</gene>
<accession>A0A9D2HF73</accession>
<comment type="caution">
    <text evidence="1">The sequence shown here is derived from an EMBL/GenBank/DDBJ whole genome shotgun (WGS) entry which is preliminary data.</text>
</comment>
<dbReference type="InterPro" id="IPR014054">
    <property type="entry name" value="Phage_regulatory_Rha"/>
</dbReference>
<organism evidence="1 2">
    <name type="scientific">Candidatus Mailhella merdigallinarum</name>
    <dbReference type="NCBI Taxonomy" id="2838658"/>
    <lineage>
        <taxon>Bacteria</taxon>
        <taxon>Pseudomonadati</taxon>
        <taxon>Thermodesulfobacteriota</taxon>
        <taxon>Desulfovibrionia</taxon>
        <taxon>Desulfovibrionales</taxon>
        <taxon>Desulfovibrionaceae</taxon>
        <taxon>Mailhella</taxon>
    </lineage>
</organism>
<dbReference type="EMBL" id="DXAN01000023">
    <property type="protein sequence ID" value="HJA08920.1"/>
    <property type="molecule type" value="Genomic_DNA"/>
</dbReference>
<proteinExistence type="predicted"/>
<evidence type="ECO:0000313" key="1">
    <source>
        <dbReference type="EMBL" id="HJA08920.1"/>
    </source>
</evidence>
<dbReference type="NCBIfam" id="TIGR02681">
    <property type="entry name" value="phage_pRha"/>
    <property type="match status" value="1"/>
</dbReference>
<reference evidence="1" key="1">
    <citation type="journal article" date="2021" name="PeerJ">
        <title>Extensive microbial diversity within the chicken gut microbiome revealed by metagenomics and culture.</title>
        <authorList>
            <person name="Gilroy R."/>
            <person name="Ravi A."/>
            <person name="Getino M."/>
            <person name="Pursley I."/>
            <person name="Horton D.L."/>
            <person name="Alikhan N.F."/>
            <person name="Baker D."/>
            <person name="Gharbi K."/>
            <person name="Hall N."/>
            <person name="Watson M."/>
            <person name="Adriaenssens E.M."/>
            <person name="Foster-Nyarko E."/>
            <person name="Jarju S."/>
            <person name="Secka A."/>
            <person name="Antonio M."/>
            <person name="Oren A."/>
            <person name="Chaudhuri R.R."/>
            <person name="La Ragione R."/>
            <person name="Hildebrand F."/>
            <person name="Pallen M.J."/>
        </authorList>
    </citation>
    <scope>NUCLEOTIDE SEQUENCE</scope>
    <source>
        <strain evidence="1">CHK186-16707</strain>
    </source>
</reference>
<evidence type="ECO:0000313" key="2">
    <source>
        <dbReference type="Proteomes" id="UP000824225"/>
    </source>
</evidence>